<reference evidence="11 12" key="1">
    <citation type="journal article" date="2013" name="Genome Biol.">
        <title>Draft genome of the mountain pine beetle, Dendroctonus ponderosae Hopkins, a major forest pest.</title>
        <authorList>
            <person name="Keeling C.I."/>
            <person name="Yuen M.M."/>
            <person name="Liao N.Y."/>
            <person name="Docking T.R."/>
            <person name="Chan S.K."/>
            <person name="Taylor G.A."/>
            <person name="Palmquist D.L."/>
            <person name="Jackman S.D."/>
            <person name="Nguyen A."/>
            <person name="Li M."/>
            <person name="Henderson H."/>
            <person name="Janes J.K."/>
            <person name="Zhao Y."/>
            <person name="Pandoh P."/>
            <person name="Moore R."/>
            <person name="Sperling F.A."/>
            <person name="Huber D.P."/>
            <person name="Birol I."/>
            <person name="Jones S.J."/>
            <person name="Bohlmann J."/>
        </authorList>
    </citation>
    <scope>NUCLEOTIDE SEQUENCE</scope>
</reference>
<dbReference type="GO" id="GO:0016485">
    <property type="term" value="P:protein processing"/>
    <property type="evidence" value="ECO:0007669"/>
    <property type="project" value="TreeGrafter"/>
</dbReference>
<dbReference type="EMBL" id="KB631648">
    <property type="protein sequence ID" value="ERL85004.1"/>
    <property type="molecule type" value="Genomic_DNA"/>
</dbReference>
<keyword evidence="4" id="KW-0645">Protease</keyword>
<dbReference type="Pfam" id="PF01431">
    <property type="entry name" value="Peptidase_M13"/>
    <property type="match status" value="1"/>
</dbReference>
<dbReference type="Gene3D" id="1.10.1380.10">
    <property type="entry name" value="Neutral endopeptidase , domain2"/>
    <property type="match status" value="1"/>
</dbReference>
<gene>
    <name evidence="11" type="ORF">D910_02427</name>
</gene>
<keyword evidence="7" id="KW-0862">Zinc</keyword>
<dbReference type="InterPro" id="IPR024079">
    <property type="entry name" value="MetalloPept_cat_dom_sf"/>
</dbReference>
<evidence type="ECO:0000256" key="2">
    <source>
        <dbReference type="ARBA" id="ARBA00004401"/>
    </source>
</evidence>
<dbReference type="InterPro" id="IPR000718">
    <property type="entry name" value="Peptidase_M13"/>
</dbReference>
<name>U4TTX2_DENPD</name>
<dbReference type="Gene3D" id="3.40.390.10">
    <property type="entry name" value="Collagenase (Catalytic Domain)"/>
    <property type="match status" value="1"/>
</dbReference>
<protein>
    <recommendedName>
        <fullName evidence="13">Peptidase M13 C-terminal domain-containing protein</fullName>
    </recommendedName>
</protein>
<accession>U4TTX2</accession>
<feature type="domain" description="Peptidase M13 N-terminal" evidence="10">
    <location>
        <begin position="10"/>
        <end position="302"/>
    </location>
</feature>
<dbReference type="PANTHER" id="PTHR11733:SF133">
    <property type="entry name" value="PHOSPHATE-REGULATING NEUTRAL ENDOPEPTIDASE PHEX"/>
    <property type="match status" value="1"/>
</dbReference>
<feature type="domain" description="Peptidase M13 C-terminal" evidence="9">
    <location>
        <begin position="387"/>
        <end position="495"/>
    </location>
</feature>
<comment type="similarity">
    <text evidence="3">Belongs to the peptidase M13 family.</text>
</comment>
<dbReference type="GO" id="GO:0046872">
    <property type="term" value="F:metal ion binding"/>
    <property type="evidence" value="ECO:0007669"/>
    <property type="project" value="UniProtKB-KW"/>
</dbReference>
<evidence type="ECO:0000256" key="8">
    <source>
        <dbReference type="ARBA" id="ARBA00023049"/>
    </source>
</evidence>
<sequence length="499" mass="58768">MIPFFHPNTQFYGVCLNASATSENSEFLFLIGVDYITGGWPNNQTGIKFASWWNIMIKSRELGMNYDFFLNVNITTDGYLQISPPDLGQVKLLDKIWTPKNKIYMQAIADYFGNNESSLYWEFEKTMNFANKFKELVESSHLDFQNSNFSITLTTISNLNKSRNYDPNWLPFLTNLTGVPNLSEDELVYVKMKPFSNQNYLLKLSKLIETTPMRYWLNYIIVFHLFHEHKYLSEDVQNWVNQMRDLKEDSSRREFCLQETERYYQKAVERVIVNHLVSDEKINHIHTMYYYIMNAFKTYFNQTADNLWDDSIALIKKVPVRAGATKHFFNDELFDYAFGIPTPHFGNDALQIRHILEINKMDHLFNFTQKPKEYLNAIRDLPEFDVEDVFSDFVAANIAYVAYMDYIKTKPAEVKIEGISYDPYQVFWIMSSTYFCDNREMEESELEWTLSRYAATTRINLLPSYRINGPKMNSPYFAKDFNCSLITNMNSLKKCTTVL</sequence>
<evidence type="ECO:0000256" key="5">
    <source>
        <dbReference type="ARBA" id="ARBA00022723"/>
    </source>
</evidence>
<dbReference type="GO" id="GO:0004222">
    <property type="term" value="F:metalloendopeptidase activity"/>
    <property type="evidence" value="ECO:0007669"/>
    <property type="project" value="InterPro"/>
</dbReference>
<dbReference type="AlphaFoldDB" id="U4TTX2"/>
<proteinExistence type="inferred from homology"/>
<dbReference type="OrthoDB" id="6475849at2759"/>
<dbReference type="InterPro" id="IPR018497">
    <property type="entry name" value="Peptidase_M13_C"/>
</dbReference>
<evidence type="ECO:0000313" key="11">
    <source>
        <dbReference type="EMBL" id="ERL85004.1"/>
    </source>
</evidence>
<evidence type="ECO:0000256" key="4">
    <source>
        <dbReference type="ARBA" id="ARBA00022670"/>
    </source>
</evidence>
<dbReference type="InterPro" id="IPR042089">
    <property type="entry name" value="Peptidase_M13_dom_2"/>
</dbReference>
<evidence type="ECO:0008006" key="13">
    <source>
        <dbReference type="Google" id="ProtNLM"/>
    </source>
</evidence>
<evidence type="ECO:0000256" key="1">
    <source>
        <dbReference type="ARBA" id="ARBA00001947"/>
    </source>
</evidence>
<keyword evidence="6" id="KW-0378">Hydrolase</keyword>
<dbReference type="PANTHER" id="PTHR11733">
    <property type="entry name" value="ZINC METALLOPROTEASE FAMILY M13 NEPRILYSIN-RELATED"/>
    <property type="match status" value="1"/>
</dbReference>
<dbReference type="InterPro" id="IPR008753">
    <property type="entry name" value="Peptidase_M13_N"/>
</dbReference>
<dbReference type="GO" id="GO:0005886">
    <property type="term" value="C:plasma membrane"/>
    <property type="evidence" value="ECO:0007669"/>
    <property type="project" value="UniProtKB-SubCell"/>
</dbReference>
<evidence type="ECO:0000256" key="3">
    <source>
        <dbReference type="ARBA" id="ARBA00007357"/>
    </source>
</evidence>
<keyword evidence="8" id="KW-0482">Metalloprotease</keyword>
<organism evidence="11 12">
    <name type="scientific">Dendroctonus ponderosae</name>
    <name type="common">Mountain pine beetle</name>
    <dbReference type="NCBI Taxonomy" id="77166"/>
    <lineage>
        <taxon>Eukaryota</taxon>
        <taxon>Metazoa</taxon>
        <taxon>Ecdysozoa</taxon>
        <taxon>Arthropoda</taxon>
        <taxon>Hexapoda</taxon>
        <taxon>Insecta</taxon>
        <taxon>Pterygota</taxon>
        <taxon>Neoptera</taxon>
        <taxon>Endopterygota</taxon>
        <taxon>Coleoptera</taxon>
        <taxon>Polyphaga</taxon>
        <taxon>Cucujiformia</taxon>
        <taxon>Curculionidae</taxon>
        <taxon>Scolytinae</taxon>
        <taxon>Dendroctonus</taxon>
    </lineage>
</organism>
<dbReference type="Pfam" id="PF05649">
    <property type="entry name" value="Peptidase_M13_N"/>
    <property type="match status" value="1"/>
</dbReference>
<evidence type="ECO:0000256" key="7">
    <source>
        <dbReference type="ARBA" id="ARBA00022833"/>
    </source>
</evidence>
<evidence type="ECO:0000259" key="9">
    <source>
        <dbReference type="Pfam" id="PF01431"/>
    </source>
</evidence>
<comment type="cofactor">
    <cofactor evidence="1">
        <name>Zn(2+)</name>
        <dbReference type="ChEBI" id="CHEBI:29105"/>
    </cofactor>
</comment>
<dbReference type="SUPFAM" id="SSF55486">
    <property type="entry name" value="Metalloproteases ('zincins'), catalytic domain"/>
    <property type="match status" value="1"/>
</dbReference>
<evidence type="ECO:0000259" key="10">
    <source>
        <dbReference type="Pfam" id="PF05649"/>
    </source>
</evidence>
<dbReference type="Proteomes" id="UP000030742">
    <property type="component" value="Unassembled WGS sequence"/>
</dbReference>
<evidence type="ECO:0000256" key="6">
    <source>
        <dbReference type="ARBA" id="ARBA00022801"/>
    </source>
</evidence>
<dbReference type="PROSITE" id="PS51885">
    <property type="entry name" value="NEPRILYSIN"/>
    <property type="match status" value="1"/>
</dbReference>
<keyword evidence="5" id="KW-0479">Metal-binding</keyword>
<evidence type="ECO:0000313" key="12">
    <source>
        <dbReference type="Proteomes" id="UP000030742"/>
    </source>
</evidence>
<comment type="subcellular location">
    <subcellularLocation>
        <location evidence="2">Cell membrane</location>
        <topology evidence="2">Single-pass type II membrane protein</topology>
    </subcellularLocation>
</comment>